<feature type="region of interest" description="Disordered" evidence="1">
    <location>
        <begin position="63"/>
        <end position="82"/>
    </location>
</feature>
<proteinExistence type="predicted"/>
<name>A0A2T6KC15_9RHOB</name>
<keyword evidence="3" id="KW-1185">Reference proteome</keyword>
<reference evidence="2 3" key="1">
    <citation type="submission" date="2018-04" db="EMBL/GenBank/DDBJ databases">
        <title>Genomic Encyclopedia of Archaeal and Bacterial Type Strains, Phase II (KMG-II): from individual species to whole genera.</title>
        <authorList>
            <person name="Goeker M."/>
        </authorList>
    </citation>
    <scope>NUCLEOTIDE SEQUENCE [LARGE SCALE GENOMIC DNA]</scope>
    <source>
        <strain evidence="2 3">DSM 29955</strain>
    </source>
</reference>
<sequence>MRIVDRYPATGFLNGARTLTVRSLPPGAQVTSFRLIVTPIADDSGAIGPAVETLSFDAGADVAVDPDDPTRQTGVSRTAGTGPPRWTEVAFNGFRTLSHVAGANLQNALLQVDVGGLFVAVDDNGTIPVQGAAYALSSNDTDLPGLSVRRMRLVAPNDGAAAPVVQTVSLRAVASNLTVAIGDQPAVWARPGDVTDAVQTGELAEFVQAALAGAKIENGFATLPLTIKTDTTARLAIEVAAEFDETAMGLPNGLPEVTLDYAHDATADAGDNLLAIAAPDGMELDPSRTRVEIAGTFEGSEISFGPLADRNPAASLALPEGHAAAAPVAVTVETVANAVDLLLSTQVRNASIQVDLREDFDGKPGDVSLLTKRASGALDVSRYAMAHWLSVALGQSITLAPTDPATGKPRIWVVVQAVAGTLDWHLNSADAATAQMQTSDNGGLSWRPARVQLVGGALAPGLRLRRASPVFRVPVRVEIGRGTAASELALDQFQPLGRVEFALDSNAVAGAVNTALSAQRATACPRGEQLRNGGFADRDDGEVYRPQDWTVSDGTLGRQFFTVMGMSTTETVRLIQVGDQEGPAQAVSQVIPVSPGCPYRLTFRGFTTHRDTRIELIWHGAECSVARVDTLDPPAPLFVDDPGHTSAFLATSPLRTIPAASLDTTAPEGADQVEVRVIAEGGSRIFTDVVSLTGGPAGIVNPDFRQFVMSGSDVEGLQGWANSPVEVTEENGYSGNVTLEGLTLTNLNPQGEPLILSQRIPVAAGAPFAAGLEGRVPTAHRNGPAPGFGAIWLDDAGTATGTPLAASVAAQGSEVTRLAATVPDGVAQAEIRIEIPSGAALTLLAVATETQAPLQVPVSFLSEAPGRLTVRDFTLGFRPAPAPPPPTFSTTPCAPTPADRAAGDVCEPDPCCGTDEKHAAPTTTVSALSATSVIDSLSQATIHIARAATPVRSLVHNLPLVSATARMAAITARRTLAGAGRRTLSGTLRERIGAGSGPNRPVADVNGVGDVRRAELATLGISTVHDLARADPDALVRQLAYSRRMARDLVARALKLSEAEPRS</sequence>
<gene>
    <name evidence="2" type="ORF">C8N45_11064</name>
</gene>
<dbReference type="AlphaFoldDB" id="A0A2T6KC15"/>
<accession>A0A2T6KC15</accession>
<comment type="caution">
    <text evidence="2">The sequence shown here is derived from an EMBL/GenBank/DDBJ whole genome shotgun (WGS) entry which is preliminary data.</text>
</comment>
<organism evidence="2 3">
    <name type="scientific">Yoonia sediminilitoris</name>
    <dbReference type="NCBI Taxonomy" id="1286148"/>
    <lineage>
        <taxon>Bacteria</taxon>
        <taxon>Pseudomonadati</taxon>
        <taxon>Pseudomonadota</taxon>
        <taxon>Alphaproteobacteria</taxon>
        <taxon>Rhodobacterales</taxon>
        <taxon>Paracoccaceae</taxon>
        <taxon>Yoonia</taxon>
    </lineage>
</organism>
<evidence type="ECO:0000256" key="1">
    <source>
        <dbReference type="SAM" id="MobiDB-lite"/>
    </source>
</evidence>
<protein>
    <recommendedName>
        <fullName evidence="4">Helix-hairpin-helix protein</fullName>
    </recommendedName>
</protein>
<dbReference type="Proteomes" id="UP000244523">
    <property type="component" value="Unassembled WGS sequence"/>
</dbReference>
<dbReference type="Gene3D" id="1.10.150.20">
    <property type="entry name" value="5' to 3' exonuclease, C-terminal subdomain"/>
    <property type="match status" value="1"/>
</dbReference>
<dbReference type="EMBL" id="QBUD01000010">
    <property type="protein sequence ID" value="PUB12425.1"/>
    <property type="molecule type" value="Genomic_DNA"/>
</dbReference>
<evidence type="ECO:0000313" key="2">
    <source>
        <dbReference type="EMBL" id="PUB12425.1"/>
    </source>
</evidence>
<dbReference type="RefSeq" id="WP_108387351.1">
    <property type="nucleotide sequence ID" value="NZ_QBUD01000010.1"/>
</dbReference>
<evidence type="ECO:0000313" key="3">
    <source>
        <dbReference type="Proteomes" id="UP000244523"/>
    </source>
</evidence>
<dbReference type="OrthoDB" id="3821622at2"/>
<evidence type="ECO:0008006" key="4">
    <source>
        <dbReference type="Google" id="ProtNLM"/>
    </source>
</evidence>